<evidence type="ECO:0000256" key="1">
    <source>
        <dbReference type="SAM" id="MobiDB-lite"/>
    </source>
</evidence>
<dbReference type="AlphaFoldDB" id="A0A816RCN6"/>
<feature type="domain" description="Reverse transcriptase Ty1/copia-type" evidence="2">
    <location>
        <begin position="173"/>
        <end position="405"/>
    </location>
</feature>
<dbReference type="Pfam" id="PF07727">
    <property type="entry name" value="RVT_2"/>
    <property type="match status" value="1"/>
</dbReference>
<name>A0A816RCN6_BRANA</name>
<evidence type="ECO:0000313" key="3">
    <source>
        <dbReference type="EMBL" id="CAF2069558.1"/>
    </source>
</evidence>
<gene>
    <name evidence="3" type="ORF">DARMORV10_C01P12140.1</name>
</gene>
<feature type="region of interest" description="Disordered" evidence="1">
    <location>
        <begin position="1"/>
        <end position="124"/>
    </location>
</feature>
<feature type="compositionally biased region" description="Low complexity" evidence="1">
    <location>
        <begin position="19"/>
        <end position="28"/>
    </location>
</feature>
<dbReference type="InterPro" id="IPR043502">
    <property type="entry name" value="DNA/RNA_pol_sf"/>
</dbReference>
<accession>A0A816RCN6</accession>
<proteinExistence type="predicted"/>
<organism evidence="3">
    <name type="scientific">Brassica napus</name>
    <name type="common">Rape</name>
    <dbReference type="NCBI Taxonomy" id="3708"/>
    <lineage>
        <taxon>Eukaryota</taxon>
        <taxon>Viridiplantae</taxon>
        <taxon>Streptophyta</taxon>
        <taxon>Embryophyta</taxon>
        <taxon>Tracheophyta</taxon>
        <taxon>Spermatophyta</taxon>
        <taxon>Magnoliopsida</taxon>
        <taxon>eudicotyledons</taxon>
        <taxon>Gunneridae</taxon>
        <taxon>Pentapetalae</taxon>
        <taxon>rosids</taxon>
        <taxon>malvids</taxon>
        <taxon>Brassicales</taxon>
        <taxon>Brassicaceae</taxon>
        <taxon>Brassiceae</taxon>
        <taxon>Brassica</taxon>
    </lineage>
</organism>
<feature type="compositionally biased region" description="Pro residues" evidence="1">
    <location>
        <begin position="69"/>
        <end position="84"/>
    </location>
</feature>
<dbReference type="EMBL" id="HG994365">
    <property type="protein sequence ID" value="CAF2069558.1"/>
    <property type="molecule type" value="Genomic_DNA"/>
</dbReference>
<dbReference type="Proteomes" id="UP001295469">
    <property type="component" value="Chromosome C01"/>
</dbReference>
<sequence>MQENCDAETMQVQSPSVLIIPQQSSTPSVPTPSPPSSTPPPTQPIPHSTPSIATTPAQPNTSPSATAPSAPPPITHQPQQPPTVQPTAPTTATTTSSPSQEARPQQQPTRTSQHQRKPVTKLNLSAVSVPMSEKIPTSVAEALKDPRWRQAMIDEINAQLRNNTLDLESPTLAANVVGCRWVFTIKRKADGSVDRLKVRLVAKGFNQKAGIDYQDTFSPVVKPATIRLVLSVATSSQWPIRQFDVNHAFLQGKLDDKVFMMQPPGFVDKDNPLAVCRLNKAIYGLKQAPRAWYNELKSFLLQSGFKNSLADASLFIFNNKGVHLYMLVYVDDIILTGNSQSHLDHFITALSTRFSLKDLGRLSFFLGIEAHYSAQGLLLTQHRYIADLLHRTKMMDCNPVPTPMCTNKPLTLTSGVPLQDPTQYRATVGSLQYLSLTRLDIPSQSTRCLNLCIALLMNIGTV</sequence>
<feature type="compositionally biased region" description="Low complexity" evidence="1">
    <location>
        <begin position="45"/>
        <end position="68"/>
    </location>
</feature>
<reference evidence="3" key="1">
    <citation type="submission" date="2021-01" db="EMBL/GenBank/DDBJ databases">
        <authorList>
            <consortium name="Genoscope - CEA"/>
            <person name="William W."/>
        </authorList>
    </citation>
    <scope>NUCLEOTIDE SEQUENCE</scope>
</reference>
<dbReference type="SUPFAM" id="SSF56672">
    <property type="entry name" value="DNA/RNA polymerases"/>
    <property type="match status" value="1"/>
</dbReference>
<evidence type="ECO:0000259" key="2">
    <source>
        <dbReference type="Pfam" id="PF07727"/>
    </source>
</evidence>
<dbReference type="PANTHER" id="PTHR43383">
    <property type="entry name" value="NODULIN 6"/>
    <property type="match status" value="1"/>
</dbReference>
<dbReference type="InterPro" id="IPR013103">
    <property type="entry name" value="RVT_2"/>
</dbReference>
<feature type="compositionally biased region" description="Polar residues" evidence="1">
    <location>
        <begin position="102"/>
        <end position="112"/>
    </location>
</feature>
<feature type="compositionally biased region" description="Low complexity" evidence="1">
    <location>
        <begin position="85"/>
        <end position="100"/>
    </location>
</feature>
<feature type="compositionally biased region" description="Pro residues" evidence="1">
    <location>
        <begin position="29"/>
        <end position="44"/>
    </location>
</feature>
<protein>
    <submittedName>
        <fullName evidence="3">(rape) hypothetical protein</fullName>
    </submittedName>
</protein>
<dbReference type="PANTHER" id="PTHR43383:SF2">
    <property type="entry name" value="AMIDOHYDROLASE 2 FAMILY PROTEIN"/>
    <property type="match status" value="1"/>
</dbReference>